<sequence length="58" mass="6983">MAKLDRSEPYDWAGALRGAYDETVRLPLWEFPPEAVPFVLRERRRRFGITEEFDPEYH</sequence>
<gene>
    <name evidence="1" type="ORF">TG1_26</name>
</gene>
<reference evidence="1 2" key="1">
    <citation type="submission" date="2012-06" db="EMBL/GenBank/DDBJ databases">
        <authorList>
            <person name="Smith M.C.M."/>
            <person name="Hendrix R."/>
            <person name="Hatfull G.F."/>
        </authorList>
    </citation>
    <scope>NUCLEOTIDE SEQUENCE [LARGE SCALE GENOMIC DNA]</scope>
</reference>
<dbReference type="Proteomes" id="UP000008669">
    <property type="component" value="Segment"/>
</dbReference>
<accession>K4HYJ9</accession>
<evidence type="ECO:0000313" key="2">
    <source>
        <dbReference type="Proteomes" id="UP000008669"/>
    </source>
</evidence>
<proteinExistence type="predicted"/>
<evidence type="ECO:0000313" key="1">
    <source>
        <dbReference type="EMBL" id="AFU62221.1"/>
    </source>
</evidence>
<dbReference type="KEGG" id="vg:13827575"/>
<organism evidence="1 2">
    <name type="scientific">Streptomyces phage TG1</name>
    <dbReference type="NCBI Taxonomy" id="2927987"/>
    <lineage>
        <taxon>Viruses</taxon>
        <taxon>Duplodnaviria</taxon>
        <taxon>Heunggongvirae</taxon>
        <taxon>Uroviricota</taxon>
        <taxon>Caudoviricetes</taxon>
        <taxon>Colingsworthviridae</taxon>
        <taxon>Tigunavirus</taxon>
        <taxon>Tigunavirus TG1</taxon>
    </lineage>
</organism>
<dbReference type="EMBL" id="JX182372">
    <property type="protein sequence ID" value="AFU62221.1"/>
    <property type="molecule type" value="Genomic_DNA"/>
</dbReference>
<name>K4HYJ9_9CAUD</name>
<keyword evidence="2" id="KW-1185">Reference proteome</keyword>
<protein>
    <submittedName>
        <fullName evidence="1">Uncharacterized protein</fullName>
    </submittedName>
</protein>